<dbReference type="InterPro" id="IPR056792">
    <property type="entry name" value="PRC_RimM"/>
</dbReference>
<evidence type="ECO:0000259" key="6">
    <source>
        <dbReference type="Pfam" id="PF01782"/>
    </source>
</evidence>
<comment type="subcellular location">
    <subcellularLocation>
        <location evidence="5">Cytoplasm</location>
    </subcellularLocation>
</comment>
<comment type="function">
    <text evidence="5">An accessory protein needed during the final step in the assembly of 30S ribosomal subunit, possibly for assembly of the head region. Essential for efficient processing of 16S rRNA. May be needed both before and after RbfA during the maturation of 16S rRNA. It has affinity for free ribosomal 30S subunits but not for 70S ribosomes.</text>
</comment>
<dbReference type="RefSeq" id="WP_229721486.1">
    <property type="nucleotide sequence ID" value="NZ_BMCK01000002.1"/>
</dbReference>
<dbReference type="Proteomes" id="UP000630594">
    <property type="component" value="Unassembled WGS sequence"/>
</dbReference>
<organism evidence="8 9">
    <name type="scientific">Nocardioides daphniae</name>
    <dbReference type="NCBI Taxonomy" id="402297"/>
    <lineage>
        <taxon>Bacteria</taxon>
        <taxon>Bacillati</taxon>
        <taxon>Actinomycetota</taxon>
        <taxon>Actinomycetes</taxon>
        <taxon>Propionibacteriales</taxon>
        <taxon>Nocardioidaceae</taxon>
        <taxon>Nocardioides</taxon>
    </lineage>
</organism>
<sequence length="190" mass="20264">MNSIDVVVGRIGKPHGIRGEVTVEVRTDEPDRRFAPGAVLSVRAPKGSAAPWPSLTVRSARWHQSVLLLGFEEWTDRNTAETARGILLEVTLTESDVPEDPDEFYEHQVVGLVVRNLEGVEIGTVTGLVQGAAQDLLQVKAADGRPTLVPFVQALVPEVDVAGGFVVVADRPGLVSPFPDDGPEGSAEQG</sequence>
<evidence type="ECO:0000256" key="2">
    <source>
        <dbReference type="ARBA" id="ARBA00022517"/>
    </source>
</evidence>
<evidence type="ECO:0000256" key="5">
    <source>
        <dbReference type="HAMAP-Rule" id="MF_00014"/>
    </source>
</evidence>
<keyword evidence="2 5" id="KW-0690">Ribosome biogenesis</keyword>
<gene>
    <name evidence="5 8" type="primary">rimM</name>
    <name evidence="8" type="ORF">GCM10007231_15840</name>
</gene>
<dbReference type="Gene3D" id="2.40.30.60">
    <property type="entry name" value="RimM"/>
    <property type="match status" value="1"/>
</dbReference>
<protein>
    <recommendedName>
        <fullName evidence="5">Ribosome maturation factor RimM</fullName>
    </recommendedName>
</protein>
<comment type="subunit">
    <text evidence="5">Binds ribosomal protein uS19.</text>
</comment>
<evidence type="ECO:0000313" key="9">
    <source>
        <dbReference type="Proteomes" id="UP000630594"/>
    </source>
</evidence>
<comment type="domain">
    <text evidence="5">The PRC barrel domain binds ribosomal protein uS19.</text>
</comment>
<dbReference type="EMBL" id="BMCK01000002">
    <property type="protein sequence ID" value="GGD17653.1"/>
    <property type="molecule type" value="Genomic_DNA"/>
</dbReference>
<evidence type="ECO:0000256" key="4">
    <source>
        <dbReference type="ARBA" id="ARBA00023186"/>
    </source>
</evidence>
<evidence type="ECO:0000313" key="8">
    <source>
        <dbReference type="EMBL" id="GGD17653.1"/>
    </source>
</evidence>
<dbReference type="SUPFAM" id="SSF50447">
    <property type="entry name" value="Translation proteins"/>
    <property type="match status" value="1"/>
</dbReference>
<feature type="domain" description="RimM N-terminal" evidence="6">
    <location>
        <begin position="7"/>
        <end position="90"/>
    </location>
</feature>
<keyword evidence="9" id="KW-1185">Reference proteome</keyword>
<dbReference type="Pfam" id="PF01782">
    <property type="entry name" value="RimM"/>
    <property type="match status" value="1"/>
</dbReference>
<keyword evidence="3 5" id="KW-0698">rRNA processing</keyword>
<dbReference type="InterPro" id="IPR036976">
    <property type="entry name" value="RimM_N_sf"/>
</dbReference>
<feature type="domain" description="Ribosome maturation factor RimM PRC barrel" evidence="7">
    <location>
        <begin position="107"/>
        <end position="174"/>
    </location>
</feature>
<proteinExistence type="inferred from homology"/>
<dbReference type="NCBIfam" id="TIGR02273">
    <property type="entry name" value="16S_RimM"/>
    <property type="match status" value="1"/>
</dbReference>
<keyword evidence="4 5" id="KW-0143">Chaperone</keyword>
<dbReference type="Pfam" id="PF24986">
    <property type="entry name" value="PRC_RimM"/>
    <property type="match status" value="1"/>
</dbReference>
<dbReference type="HAMAP" id="MF_00014">
    <property type="entry name" value="Ribosome_mat_RimM"/>
    <property type="match status" value="1"/>
</dbReference>
<dbReference type="PANTHER" id="PTHR33692">
    <property type="entry name" value="RIBOSOME MATURATION FACTOR RIMM"/>
    <property type="match status" value="1"/>
</dbReference>
<dbReference type="InterPro" id="IPR011033">
    <property type="entry name" value="PRC_barrel-like_sf"/>
</dbReference>
<evidence type="ECO:0000256" key="3">
    <source>
        <dbReference type="ARBA" id="ARBA00022552"/>
    </source>
</evidence>
<dbReference type="PANTHER" id="PTHR33692:SF1">
    <property type="entry name" value="RIBOSOME MATURATION FACTOR RIMM"/>
    <property type="match status" value="1"/>
</dbReference>
<dbReference type="SUPFAM" id="SSF50346">
    <property type="entry name" value="PRC-barrel domain"/>
    <property type="match status" value="1"/>
</dbReference>
<dbReference type="Gene3D" id="2.30.30.240">
    <property type="entry name" value="PRC-barrel domain"/>
    <property type="match status" value="1"/>
</dbReference>
<keyword evidence="1 5" id="KW-0963">Cytoplasm</keyword>
<evidence type="ECO:0000256" key="1">
    <source>
        <dbReference type="ARBA" id="ARBA00022490"/>
    </source>
</evidence>
<comment type="similarity">
    <text evidence="5">Belongs to the RimM family.</text>
</comment>
<name>A0ABQ1Q9Q8_9ACTN</name>
<dbReference type="InterPro" id="IPR009000">
    <property type="entry name" value="Transl_B-barrel_sf"/>
</dbReference>
<accession>A0ABQ1Q9Q8</accession>
<dbReference type="InterPro" id="IPR002676">
    <property type="entry name" value="RimM_N"/>
</dbReference>
<evidence type="ECO:0000259" key="7">
    <source>
        <dbReference type="Pfam" id="PF24986"/>
    </source>
</evidence>
<reference evidence="9" key="1">
    <citation type="journal article" date="2019" name="Int. J. Syst. Evol. Microbiol.">
        <title>The Global Catalogue of Microorganisms (GCM) 10K type strain sequencing project: providing services to taxonomists for standard genome sequencing and annotation.</title>
        <authorList>
            <consortium name="The Broad Institute Genomics Platform"/>
            <consortium name="The Broad Institute Genome Sequencing Center for Infectious Disease"/>
            <person name="Wu L."/>
            <person name="Ma J."/>
        </authorList>
    </citation>
    <scope>NUCLEOTIDE SEQUENCE [LARGE SCALE GENOMIC DNA]</scope>
    <source>
        <strain evidence="9">CCM 7403</strain>
    </source>
</reference>
<dbReference type="InterPro" id="IPR011961">
    <property type="entry name" value="RimM"/>
</dbReference>
<comment type="caution">
    <text evidence="8">The sequence shown here is derived from an EMBL/GenBank/DDBJ whole genome shotgun (WGS) entry which is preliminary data.</text>
</comment>